<dbReference type="EMBL" id="CP115921">
    <property type="protein sequence ID" value="XCD18761.1"/>
    <property type="molecule type" value="Genomic_DNA"/>
</dbReference>
<evidence type="ECO:0000256" key="2">
    <source>
        <dbReference type="ARBA" id="ARBA00022448"/>
    </source>
</evidence>
<feature type="transmembrane region" description="Helical" evidence="7">
    <location>
        <begin position="87"/>
        <end position="112"/>
    </location>
</feature>
<dbReference type="InterPro" id="IPR050367">
    <property type="entry name" value="APC_superfamily"/>
</dbReference>
<keyword evidence="5 7" id="KW-1133">Transmembrane helix</keyword>
<feature type="transmembrane region" description="Helical" evidence="7">
    <location>
        <begin position="190"/>
        <end position="215"/>
    </location>
</feature>
<dbReference type="InterPro" id="IPR002293">
    <property type="entry name" value="AA/rel_permease1"/>
</dbReference>
<dbReference type="KEGG" id="vck:PG915_18605"/>
<dbReference type="GO" id="GO:0022857">
    <property type="term" value="F:transmembrane transporter activity"/>
    <property type="evidence" value="ECO:0007669"/>
    <property type="project" value="InterPro"/>
</dbReference>
<proteinExistence type="predicted"/>
<feature type="transmembrane region" description="Helical" evidence="7">
    <location>
        <begin position="149"/>
        <end position="170"/>
    </location>
</feature>
<evidence type="ECO:0000256" key="1">
    <source>
        <dbReference type="ARBA" id="ARBA00004651"/>
    </source>
</evidence>
<keyword evidence="3" id="KW-1003">Cell membrane</keyword>
<dbReference type="PIRSF" id="PIRSF006060">
    <property type="entry name" value="AA_transporter"/>
    <property type="match status" value="1"/>
</dbReference>
<sequence>MDIKEKKMGLFETVLFGVCTVLVIDTVAASAAAGPGGFVWWLIILICFFLPYGLVTAELSTTFPQDGGIYDWVKRAFGRKWGARTAWIYWINFALWIPAVYYLFAVILGQLLNIEFSPIEIAAVSITMSWVAVILSLKPVAESSWVSTAGAACKVSVMGMIGLAGIYHLATGNVSANPISLSHFVPDINIGLSLISVALFGLVGFEVVGGAAAALKNPDKDIPRATMLGGLMIAFFYLISSFGVLTVIPMADINPSAGLMESLDALFGVDGFAGILVKVLGVLFLFTLISNIVNWSVGVNYVARYAAMNNDMPASFKSTNKYGVAKGAAIWNGVVSTIVMIAYAIIATTGANEDLFWNVFSLGAVTLLMSYMIMFPAFLRLRMKDNTPRVYRMKGSPLLITLACIVPTVFLGLGVLTFFWHPVQGVDLAFLTQVGSGVLLALLIGELGIINRKKTVASMPAAETRLS</sequence>
<dbReference type="PANTHER" id="PTHR42770">
    <property type="entry name" value="AMINO ACID TRANSPORTER-RELATED"/>
    <property type="match status" value="1"/>
</dbReference>
<feature type="transmembrane region" description="Helical" evidence="7">
    <location>
        <begin position="118"/>
        <end position="137"/>
    </location>
</feature>
<comment type="subcellular location">
    <subcellularLocation>
        <location evidence="1">Cell membrane</location>
        <topology evidence="1">Multi-pass membrane protein</topology>
    </subcellularLocation>
</comment>
<evidence type="ECO:0000313" key="8">
    <source>
        <dbReference type="EMBL" id="XCD18761.1"/>
    </source>
</evidence>
<feature type="transmembrane region" description="Helical" evidence="7">
    <location>
        <begin position="399"/>
        <end position="422"/>
    </location>
</feature>
<protein>
    <submittedName>
        <fullName evidence="8">APC family permease</fullName>
    </submittedName>
</protein>
<dbReference type="RefSeq" id="WP_353499903.1">
    <property type="nucleotide sequence ID" value="NZ_CP115921.1"/>
</dbReference>
<evidence type="ECO:0000256" key="3">
    <source>
        <dbReference type="ARBA" id="ARBA00022475"/>
    </source>
</evidence>
<organism evidence="8">
    <name type="scientific">Vibrio chaetopteri</name>
    <dbReference type="NCBI Taxonomy" id="3016528"/>
    <lineage>
        <taxon>Bacteria</taxon>
        <taxon>Pseudomonadati</taxon>
        <taxon>Pseudomonadota</taxon>
        <taxon>Gammaproteobacteria</taxon>
        <taxon>Vibrionales</taxon>
        <taxon>Vibrionaceae</taxon>
        <taxon>Vibrio</taxon>
    </lineage>
</organism>
<feature type="transmembrane region" description="Helical" evidence="7">
    <location>
        <begin position="355"/>
        <end position="379"/>
    </location>
</feature>
<accession>A0AAU8BS04</accession>
<dbReference type="GO" id="GO:0005886">
    <property type="term" value="C:plasma membrane"/>
    <property type="evidence" value="ECO:0007669"/>
    <property type="project" value="UniProtKB-SubCell"/>
</dbReference>
<gene>
    <name evidence="8" type="ORF">PG915_18605</name>
</gene>
<feature type="transmembrane region" description="Helical" evidence="7">
    <location>
        <begin position="227"/>
        <end position="251"/>
    </location>
</feature>
<evidence type="ECO:0000256" key="6">
    <source>
        <dbReference type="ARBA" id="ARBA00023136"/>
    </source>
</evidence>
<evidence type="ECO:0000256" key="7">
    <source>
        <dbReference type="SAM" id="Phobius"/>
    </source>
</evidence>
<dbReference type="Pfam" id="PF13520">
    <property type="entry name" value="AA_permease_2"/>
    <property type="match status" value="1"/>
</dbReference>
<dbReference type="PANTHER" id="PTHR42770:SF15">
    <property type="entry name" value="GLUTAMATE_GAMMA-AMINOBUTYRATE ANTIPORTER-RELATED"/>
    <property type="match status" value="1"/>
</dbReference>
<feature type="transmembrane region" description="Helical" evidence="7">
    <location>
        <begin position="428"/>
        <end position="450"/>
    </location>
</feature>
<evidence type="ECO:0000256" key="5">
    <source>
        <dbReference type="ARBA" id="ARBA00022989"/>
    </source>
</evidence>
<feature type="transmembrane region" description="Helical" evidence="7">
    <location>
        <begin position="271"/>
        <end position="303"/>
    </location>
</feature>
<keyword evidence="6 7" id="KW-0472">Membrane</keyword>
<dbReference type="Gene3D" id="1.20.1740.10">
    <property type="entry name" value="Amino acid/polyamine transporter I"/>
    <property type="match status" value="1"/>
</dbReference>
<reference evidence="8" key="1">
    <citation type="submission" date="2023-01" db="EMBL/GenBank/DDBJ databases">
        <title>Vibrio sp. CB1-14 genome sequencing.</title>
        <authorList>
            <person name="Otstavnykh N."/>
            <person name="Isaeva M."/>
            <person name="Meleshko D."/>
        </authorList>
    </citation>
    <scope>NUCLEOTIDE SEQUENCE</scope>
    <source>
        <strain evidence="8">CB1-14</strain>
    </source>
</reference>
<keyword evidence="4 7" id="KW-0812">Transmembrane</keyword>
<feature type="transmembrane region" description="Helical" evidence="7">
    <location>
        <begin position="324"/>
        <end position="349"/>
    </location>
</feature>
<feature type="transmembrane region" description="Helical" evidence="7">
    <location>
        <begin position="38"/>
        <end position="55"/>
    </location>
</feature>
<dbReference type="AlphaFoldDB" id="A0AAU8BS04"/>
<name>A0AAU8BS04_9VIBR</name>
<keyword evidence="2" id="KW-0813">Transport</keyword>
<evidence type="ECO:0000256" key="4">
    <source>
        <dbReference type="ARBA" id="ARBA00022692"/>
    </source>
</evidence>